<organism evidence="4 5">
    <name type="scientific">Musa balbisiana</name>
    <name type="common">Banana</name>
    <dbReference type="NCBI Taxonomy" id="52838"/>
    <lineage>
        <taxon>Eukaryota</taxon>
        <taxon>Viridiplantae</taxon>
        <taxon>Streptophyta</taxon>
        <taxon>Embryophyta</taxon>
        <taxon>Tracheophyta</taxon>
        <taxon>Spermatophyta</taxon>
        <taxon>Magnoliopsida</taxon>
        <taxon>Liliopsida</taxon>
        <taxon>Zingiberales</taxon>
        <taxon>Musaceae</taxon>
        <taxon>Musa</taxon>
    </lineage>
</organism>
<dbReference type="AlphaFoldDB" id="A0A4V4H7A8"/>
<dbReference type="GO" id="GO:0022627">
    <property type="term" value="C:cytosolic small ribosomal subunit"/>
    <property type="evidence" value="ECO:0007669"/>
    <property type="project" value="TreeGrafter"/>
</dbReference>
<accession>A0A4V4H7A8</accession>
<evidence type="ECO:0000256" key="3">
    <source>
        <dbReference type="ARBA" id="ARBA00023274"/>
    </source>
</evidence>
<gene>
    <name evidence="4" type="ORF">C4D60_Mb01t11490</name>
</gene>
<dbReference type="PANTHER" id="PTHR11760:SF37">
    <property type="entry name" value="RIBOSOMAL PROTEIN S3, PUTATIVE, EXPRESSED-RELATED"/>
    <property type="match status" value="1"/>
</dbReference>
<dbReference type="InterPro" id="IPR057258">
    <property type="entry name" value="Ribosomal_uS3"/>
</dbReference>
<comment type="similarity">
    <text evidence="1">Belongs to the universal ribosomal protein uS3 family.</text>
</comment>
<dbReference type="STRING" id="52838.A0A4V4H7A8"/>
<sequence length="102" mass="11455">MATRISKKRKKRFNFPENGVELYAEKVNNRGLCANAQAVFPAVVHLCFNCVVLCVKVPNMLICLRRTCQINGKPIDEYIGSAVRHVLLSQGVLDIKVKIILD</sequence>
<protein>
    <submittedName>
        <fullName evidence="4">Uncharacterized protein</fullName>
    </submittedName>
</protein>
<dbReference type="InterPro" id="IPR036419">
    <property type="entry name" value="Ribosomal_S3_C_sf"/>
</dbReference>
<dbReference type="Gene3D" id="3.30.1140.32">
    <property type="entry name" value="Ribosomal protein S3, C-terminal domain"/>
    <property type="match status" value="1"/>
</dbReference>
<reference evidence="4 5" key="1">
    <citation type="journal article" date="2019" name="Nat. Plants">
        <title>Genome sequencing of Musa balbisiana reveals subgenome evolution and function divergence in polyploid bananas.</title>
        <authorList>
            <person name="Yao X."/>
        </authorList>
    </citation>
    <scope>NUCLEOTIDE SEQUENCE [LARGE SCALE GENOMIC DNA]</scope>
    <source>
        <strain evidence="5">cv. DH-PKW</strain>
        <tissue evidence="4">Leaves</tissue>
    </source>
</reference>
<dbReference type="GO" id="GO:0003735">
    <property type="term" value="F:structural constituent of ribosome"/>
    <property type="evidence" value="ECO:0007669"/>
    <property type="project" value="TreeGrafter"/>
</dbReference>
<keyword evidence="3" id="KW-0687">Ribonucleoprotein</keyword>
<dbReference type="EMBL" id="PYDT01000004">
    <property type="protein sequence ID" value="THU63036.1"/>
    <property type="molecule type" value="Genomic_DNA"/>
</dbReference>
<evidence type="ECO:0000256" key="1">
    <source>
        <dbReference type="ARBA" id="ARBA00010761"/>
    </source>
</evidence>
<evidence type="ECO:0000256" key="2">
    <source>
        <dbReference type="ARBA" id="ARBA00022980"/>
    </source>
</evidence>
<evidence type="ECO:0000313" key="5">
    <source>
        <dbReference type="Proteomes" id="UP000317650"/>
    </source>
</evidence>
<proteinExistence type="inferred from homology"/>
<keyword evidence="2" id="KW-0689">Ribosomal protein</keyword>
<keyword evidence="5" id="KW-1185">Reference proteome</keyword>
<dbReference type="PANTHER" id="PTHR11760">
    <property type="entry name" value="30S/40S RIBOSOMAL PROTEIN S3"/>
    <property type="match status" value="1"/>
</dbReference>
<comment type="caution">
    <text evidence="4">The sequence shown here is derived from an EMBL/GenBank/DDBJ whole genome shotgun (WGS) entry which is preliminary data.</text>
</comment>
<dbReference type="GO" id="GO:0005634">
    <property type="term" value="C:nucleus"/>
    <property type="evidence" value="ECO:0007669"/>
    <property type="project" value="TreeGrafter"/>
</dbReference>
<name>A0A4V4H7A8_MUSBA</name>
<dbReference type="Proteomes" id="UP000317650">
    <property type="component" value="Chromosome 1"/>
</dbReference>
<evidence type="ECO:0000313" key="4">
    <source>
        <dbReference type="EMBL" id="THU63036.1"/>
    </source>
</evidence>